<feature type="transmembrane region" description="Helical" evidence="6">
    <location>
        <begin position="241"/>
        <end position="262"/>
    </location>
</feature>
<evidence type="ECO:0000259" key="8">
    <source>
        <dbReference type="Pfam" id="PF03522"/>
    </source>
</evidence>
<feature type="transmembrane region" description="Helical" evidence="6">
    <location>
        <begin position="364"/>
        <end position="385"/>
    </location>
</feature>
<dbReference type="AlphaFoldDB" id="A0AA36H4Z7"/>
<gene>
    <name evidence="9" type="ORF">CYNAS_LOCUS16132</name>
</gene>
<feature type="transmembrane region" description="Helical" evidence="6">
    <location>
        <begin position="533"/>
        <end position="554"/>
    </location>
</feature>
<feature type="transmembrane region" description="Helical" evidence="6">
    <location>
        <begin position="310"/>
        <end position="327"/>
    </location>
</feature>
<feature type="compositionally biased region" description="Basic and acidic residues" evidence="5">
    <location>
        <begin position="1"/>
        <end position="10"/>
    </location>
</feature>
<dbReference type="PANTHER" id="PTHR11827">
    <property type="entry name" value="SOLUTE CARRIER FAMILY 12, CATION COTRANSPORTERS"/>
    <property type="match status" value="1"/>
</dbReference>
<dbReference type="GO" id="GO:0055064">
    <property type="term" value="P:chloride ion homeostasis"/>
    <property type="evidence" value="ECO:0007669"/>
    <property type="project" value="TreeGrafter"/>
</dbReference>
<feature type="transmembrane region" description="Helical" evidence="6">
    <location>
        <begin position="339"/>
        <end position="358"/>
    </location>
</feature>
<evidence type="ECO:0000259" key="7">
    <source>
        <dbReference type="Pfam" id="PF00324"/>
    </source>
</evidence>
<comment type="subcellular location">
    <subcellularLocation>
        <location evidence="1">Membrane</location>
        <topology evidence="1">Multi-pass membrane protein</topology>
    </subcellularLocation>
</comment>
<reference evidence="9" key="1">
    <citation type="submission" date="2023-07" db="EMBL/GenBank/DDBJ databases">
        <authorList>
            <consortium name="CYATHOMIX"/>
        </authorList>
    </citation>
    <scope>NUCLEOTIDE SEQUENCE</scope>
    <source>
        <strain evidence="9">N/A</strain>
    </source>
</reference>
<dbReference type="GO" id="GO:0005886">
    <property type="term" value="C:plasma membrane"/>
    <property type="evidence" value="ECO:0007669"/>
    <property type="project" value="TreeGrafter"/>
</dbReference>
<keyword evidence="3 6" id="KW-1133">Transmembrane helix</keyword>
<sequence>MGDREVELKETPPAAAEVSPPPPPPAASAVPPRMVEESAAETGQGAPASGGAENLRSGRRVSSVEPVKGAPPPKRTSVVVFETPDTPPPEKKTTSWWKSLTMDDEKLKKGKAAPPANDAAVIGTTGENVAETNGGLDERNRNISNVSLGDRELFSWGGKDAGNHNLALFEEPSMPFFASYLRAHTTPGPLERAQSENQKKKADLGVMLGVYLPTIQHILGVTMFIRLGWVVGIAGLGQTFLLLSLCCLCTFLTCISLSAVATNGVVESGGAYFMISRNLGPEFGSAVGFLFYLANTVAASMYLVGGVEILLLYIFPGLTIGGTEVHTQTGLFGMMTHNLRFYSTVLLLLEFLIVAMGVKFVQMLAPVSLVCVIISILACYAGGIAKTLSPDSGLKVCMYGDHLMQSRFLMPEGNGTIYDICDYCNISNPFLYKNLCPTEDCSLDSFPNIRCINGFPGFKSSAFVDNFGSAYVGAFHTTVEDKADLNRDVFQDVQTSFWLLLAIYFPAVTGIFTGANMSGDLKDPQRSIPTGTIAAQLTTSFVYFSLALVFGAAIDGSVLRDKNGQSMGGSMIVGELSWPSSWVLLGGSFLSTFGAALQCLCSAPRLLQSIAKDDVIPILSPFKKVTKNNEPFLGLIITIVIAEAAILLGAMDSIAAVVDFFFLMCYAFVNIICTMHSLLGAPNWRPRFQYYHWSLSLLGAVLCFFIMFSTHWDYALVSIFLCLVIYKYVEWKGAKKEWGDGIRGLALTTAQYSLMKIEEKDPHPKNWRPQLLLILSMPWAKELVDVRYLNLLNLASQLKAGKGLTIVTSFIRGSVTSPDDRKRAEQIKSRMDFDMNQVRLRGFSKAMIHDEDQITGSMSTLIQSVGLGGLKPNTMLISWPVHERGSSESSDSEYNTFTDKLHAAVAMDMCLLVAKGIIDFPSIVFRLNGFIDVYWIVQDGGLCLLMGYLLKQHKVWRGCKLRIIAIAQENDNNLKMQSELQQYVYQLRIDAKILIVELADPEISKNAFERTLLMEERTMVLKQMQEARSGNMGRGISPLVTAEQREKSAKKSDNENGDNKSHDEIEDKSPEEESITDENKKEKTMKERMRALDRTKVHKMHTAVRLNELIIEHSLNSQLVLLNLPKPPKTKEGLDDYIHYLEVLSDKISRVLFVRGTGKEKVPFVQCVVDSKLHFYHDIYEYSGNLERDRVLSLDDLCISSYSRLLHQRPS</sequence>
<organism evidence="9 10">
    <name type="scientific">Cylicocyclus nassatus</name>
    <name type="common">Nematode worm</name>
    <dbReference type="NCBI Taxonomy" id="53992"/>
    <lineage>
        <taxon>Eukaryota</taxon>
        <taxon>Metazoa</taxon>
        <taxon>Ecdysozoa</taxon>
        <taxon>Nematoda</taxon>
        <taxon>Chromadorea</taxon>
        <taxon>Rhabditida</taxon>
        <taxon>Rhabditina</taxon>
        <taxon>Rhabditomorpha</taxon>
        <taxon>Strongyloidea</taxon>
        <taxon>Strongylidae</taxon>
        <taxon>Cylicocyclus</taxon>
    </lineage>
</organism>
<feature type="transmembrane region" description="Helical" evidence="6">
    <location>
        <begin position="204"/>
        <end position="229"/>
    </location>
</feature>
<evidence type="ECO:0000313" key="9">
    <source>
        <dbReference type="EMBL" id="CAJ0604149.1"/>
    </source>
</evidence>
<keyword evidence="2 6" id="KW-0812">Transmembrane</keyword>
<evidence type="ECO:0000256" key="2">
    <source>
        <dbReference type="ARBA" id="ARBA00022692"/>
    </source>
</evidence>
<dbReference type="InterPro" id="IPR018491">
    <property type="entry name" value="SLC12_C"/>
</dbReference>
<evidence type="ECO:0000256" key="3">
    <source>
        <dbReference type="ARBA" id="ARBA00022989"/>
    </source>
</evidence>
<accession>A0AA36H4Z7</accession>
<dbReference type="GO" id="GO:1990573">
    <property type="term" value="P:potassium ion import across plasma membrane"/>
    <property type="evidence" value="ECO:0007669"/>
    <property type="project" value="TreeGrafter"/>
</dbReference>
<feature type="compositionally biased region" description="Basic and acidic residues" evidence="5">
    <location>
        <begin position="1077"/>
        <end position="1086"/>
    </location>
</feature>
<dbReference type="GO" id="GO:0045202">
    <property type="term" value="C:synapse"/>
    <property type="evidence" value="ECO:0007669"/>
    <property type="project" value="GOC"/>
</dbReference>
<dbReference type="Pfam" id="PF03522">
    <property type="entry name" value="SLC12"/>
    <property type="match status" value="2"/>
</dbReference>
<protein>
    <submittedName>
        <fullName evidence="9">Uncharacterized protein</fullName>
    </submittedName>
</protein>
<feature type="transmembrane region" description="Helical" evidence="6">
    <location>
        <begin position="690"/>
        <end position="708"/>
    </location>
</feature>
<dbReference type="GO" id="GO:0055075">
    <property type="term" value="P:potassium ion homeostasis"/>
    <property type="evidence" value="ECO:0007669"/>
    <property type="project" value="TreeGrafter"/>
</dbReference>
<evidence type="ECO:0000256" key="4">
    <source>
        <dbReference type="ARBA" id="ARBA00023136"/>
    </source>
</evidence>
<dbReference type="Gene3D" id="1.20.1740.10">
    <property type="entry name" value="Amino acid/polyamine transporter I"/>
    <property type="match status" value="1"/>
</dbReference>
<evidence type="ECO:0000256" key="5">
    <source>
        <dbReference type="SAM" id="MobiDB-lite"/>
    </source>
</evidence>
<proteinExistence type="predicted"/>
<evidence type="ECO:0000256" key="1">
    <source>
        <dbReference type="ARBA" id="ARBA00004141"/>
    </source>
</evidence>
<feature type="region of interest" description="Disordered" evidence="5">
    <location>
        <begin position="1"/>
        <end position="94"/>
    </location>
</feature>
<dbReference type="InterPro" id="IPR004841">
    <property type="entry name" value="AA-permease/SLC12A_dom"/>
</dbReference>
<feature type="domain" description="Amino acid permease/ SLC12A" evidence="7">
    <location>
        <begin position="210"/>
        <end position="386"/>
    </location>
</feature>
<feature type="domain" description="Amino acid permease/ SLC12A" evidence="7">
    <location>
        <begin position="481"/>
        <end position="772"/>
    </location>
</feature>
<feature type="domain" description="SLC12A transporter C-terminal" evidence="8">
    <location>
        <begin position="928"/>
        <end position="1159"/>
    </location>
</feature>
<evidence type="ECO:0000256" key="6">
    <source>
        <dbReference type="SAM" id="Phobius"/>
    </source>
</evidence>
<name>A0AA36H4Z7_CYLNA</name>
<feature type="transmembrane region" description="Helical" evidence="6">
    <location>
        <begin position="632"/>
        <end position="651"/>
    </location>
</feature>
<feature type="transmembrane region" description="Helical" evidence="6">
    <location>
        <begin position="283"/>
        <end position="304"/>
    </location>
</feature>
<feature type="region of interest" description="Disordered" evidence="5">
    <location>
        <begin position="1042"/>
        <end position="1086"/>
    </location>
</feature>
<feature type="transmembrane region" description="Helical" evidence="6">
    <location>
        <begin position="657"/>
        <end position="678"/>
    </location>
</feature>
<keyword evidence="4 6" id="KW-0472">Membrane</keyword>
<evidence type="ECO:0000313" key="10">
    <source>
        <dbReference type="Proteomes" id="UP001176961"/>
    </source>
</evidence>
<dbReference type="GO" id="GO:0007268">
    <property type="term" value="P:chemical synaptic transmission"/>
    <property type="evidence" value="ECO:0007669"/>
    <property type="project" value="TreeGrafter"/>
</dbReference>
<dbReference type="Proteomes" id="UP001176961">
    <property type="component" value="Unassembled WGS sequence"/>
</dbReference>
<feature type="domain" description="SLC12A transporter C-terminal" evidence="8">
    <location>
        <begin position="791"/>
        <end position="913"/>
    </location>
</feature>
<dbReference type="PANTHER" id="PTHR11827:SF53">
    <property type="entry name" value="K+_CL-COTRANSPORTER"/>
    <property type="match status" value="1"/>
</dbReference>
<keyword evidence="10" id="KW-1185">Reference proteome</keyword>
<dbReference type="EMBL" id="CATQJL010000305">
    <property type="protein sequence ID" value="CAJ0604149.1"/>
    <property type="molecule type" value="Genomic_DNA"/>
</dbReference>
<feature type="compositionally biased region" description="Basic and acidic residues" evidence="5">
    <location>
        <begin position="1043"/>
        <end position="1068"/>
    </location>
</feature>
<comment type="caution">
    <text evidence="9">The sequence shown here is derived from an EMBL/GenBank/DDBJ whole genome shotgun (WGS) entry which is preliminary data.</text>
</comment>
<dbReference type="GO" id="GO:0006884">
    <property type="term" value="P:cell volume homeostasis"/>
    <property type="evidence" value="ECO:0007669"/>
    <property type="project" value="TreeGrafter"/>
</dbReference>
<feature type="transmembrane region" description="Helical" evidence="6">
    <location>
        <begin position="495"/>
        <end position="513"/>
    </location>
</feature>
<dbReference type="GO" id="GO:0015379">
    <property type="term" value="F:potassium:chloride symporter activity"/>
    <property type="evidence" value="ECO:0007669"/>
    <property type="project" value="TreeGrafter"/>
</dbReference>
<dbReference type="InterPro" id="IPR004842">
    <property type="entry name" value="SLC12A_fam"/>
</dbReference>
<dbReference type="Pfam" id="PF00324">
    <property type="entry name" value="AA_permease"/>
    <property type="match status" value="2"/>
</dbReference>